<gene>
    <name evidence="5" type="ORF">C8J55DRAFT_592136</name>
</gene>
<feature type="repeat" description="ANK" evidence="2">
    <location>
        <begin position="577"/>
        <end position="606"/>
    </location>
</feature>
<dbReference type="PROSITE" id="PS50297">
    <property type="entry name" value="ANK_REP_REGION"/>
    <property type="match status" value="3"/>
</dbReference>
<dbReference type="InterPro" id="IPR056884">
    <property type="entry name" value="NPHP3-like_N"/>
</dbReference>
<dbReference type="SUPFAM" id="SSF52540">
    <property type="entry name" value="P-loop containing nucleoside triphosphate hydrolases"/>
    <property type="match status" value="1"/>
</dbReference>
<dbReference type="PANTHER" id="PTHR10039">
    <property type="entry name" value="AMELOGENIN"/>
    <property type="match status" value="1"/>
</dbReference>
<dbReference type="InterPro" id="IPR036770">
    <property type="entry name" value="Ankyrin_rpt-contain_sf"/>
</dbReference>
<comment type="caution">
    <text evidence="5">The sequence shown here is derived from an EMBL/GenBank/DDBJ whole genome shotgun (WGS) entry which is preliminary data.</text>
</comment>
<accession>A0A9W9DDJ9</accession>
<dbReference type="InterPro" id="IPR002110">
    <property type="entry name" value="Ankyrin_rpt"/>
</dbReference>
<keyword evidence="2" id="KW-0040">ANK repeat</keyword>
<evidence type="ECO:0000256" key="1">
    <source>
        <dbReference type="ARBA" id="ARBA00022737"/>
    </source>
</evidence>
<feature type="repeat" description="ANK" evidence="2">
    <location>
        <begin position="607"/>
        <end position="640"/>
    </location>
</feature>
<name>A0A9W9DDJ9_9AGAR</name>
<dbReference type="Gene3D" id="1.25.40.20">
    <property type="entry name" value="Ankyrin repeat-containing domain"/>
    <property type="match status" value="1"/>
</dbReference>
<evidence type="ECO:0000313" key="6">
    <source>
        <dbReference type="Proteomes" id="UP001150238"/>
    </source>
</evidence>
<evidence type="ECO:0000313" key="5">
    <source>
        <dbReference type="EMBL" id="KAJ4463856.1"/>
    </source>
</evidence>
<feature type="domain" description="Nephrocystin 3-like N-terminal" evidence="4">
    <location>
        <begin position="91"/>
        <end position="253"/>
    </location>
</feature>
<dbReference type="PROSITE" id="PS50088">
    <property type="entry name" value="ANK_REPEAT"/>
    <property type="match status" value="4"/>
</dbReference>
<sequence>MRARVLRKIVSLSTTFAIMSKRTNTNSNESPVQMFAQATQLAFHNSSFNAAGRDINYYTVFNDDEKMIHKWLGAPDSSIDLCTALDRKTSGTGNWIFHDPQYIHWMKQGGMLWIQGKAGSGKTILLSTLIESLQTDPQKLVCYHYFDTRDTTGAKSSYQGLLSSILQQLGSSNSRIHPALKVLHQSSKTGLMYAKPSNKSMENAIKTIINDLQSEGPVCVVLDALDECNESNSLQKFCTNLVSDMHHLWLVVTNRHLPDIHWGSRILISLDVKNTSGDIDVYLATKIAEDFQDFKSEPFKVEVKKALKTKAEGVFRWIDCQLNILKECKTSKAARRAMQNLPLDLQGTYEQAVQKCKNGPNSTEAYHILLWLLYAFEPLDQKQITAILSIDLEEQVVESSDEIAFKIENIVDSTLVAINSDGVVQLAHASVKEFLLLKQVAIQMKASFDMDAHLAHDTLAQMCIVYLLQWKDGEVLEQDFPFESYAIQHWAGHTASSLQGDQLGNVLLDLSYEILESSSFQDVVQYLLKNGADANVQGGEYGNALVAAAYEGNEDIVKWLVAHGADVNIQVEFFLGNALQTAAYEGYETIVQYLLLHGADINAEGGEYGSALKAAASKGHENMIVKRLLDDGADVNTQGGYHGNALQTAVFWGHETIVKYLLENGAEVNASDGPYGNILRSVEYAYNGRNEKMIQILVEFGAKNT</sequence>
<feature type="repeat" description="ANK" evidence="2">
    <location>
        <begin position="540"/>
        <end position="572"/>
    </location>
</feature>
<dbReference type="InterPro" id="IPR054471">
    <property type="entry name" value="GPIID_WHD"/>
</dbReference>
<feature type="repeat" description="ANK" evidence="2">
    <location>
        <begin position="641"/>
        <end position="673"/>
    </location>
</feature>
<dbReference type="Gene3D" id="3.40.50.300">
    <property type="entry name" value="P-loop containing nucleotide triphosphate hydrolases"/>
    <property type="match status" value="1"/>
</dbReference>
<dbReference type="Pfam" id="PF00023">
    <property type="entry name" value="Ank"/>
    <property type="match status" value="1"/>
</dbReference>
<dbReference type="Pfam" id="PF12796">
    <property type="entry name" value="Ank_2"/>
    <property type="match status" value="1"/>
</dbReference>
<reference evidence="5" key="1">
    <citation type="submission" date="2022-08" db="EMBL/GenBank/DDBJ databases">
        <authorList>
            <consortium name="DOE Joint Genome Institute"/>
            <person name="Min B."/>
            <person name="Riley R."/>
            <person name="Sierra-Patev S."/>
            <person name="Naranjo-Ortiz M."/>
            <person name="Looney B."/>
            <person name="Konkel Z."/>
            <person name="Slot J.C."/>
            <person name="Sakamoto Y."/>
            <person name="Steenwyk J.L."/>
            <person name="Rokas A."/>
            <person name="Carro J."/>
            <person name="Camarero S."/>
            <person name="Ferreira P."/>
            <person name="Molpeceres G."/>
            <person name="Ruiz-Duenas F.J."/>
            <person name="Serrano A."/>
            <person name="Henrissat B."/>
            <person name="Drula E."/>
            <person name="Hughes K.W."/>
            <person name="Mata J.L."/>
            <person name="Ishikawa N.K."/>
            <person name="Vargas-Isla R."/>
            <person name="Ushijima S."/>
            <person name="Smith C.A."/>
            <person name="Ahrendt S."/>
            <person name="Andreopoulos W."/>
            <person name="He G."/>
            <person name="Labutti K."/>
            <person name="Lipzen A."/>
            <person name="Ng V."/>
            <person name="Sandor L."/>
            <person name="Barry K."/>
            <person name="Martinez A.T."/>
            <person name="Xiao Y."/>
            <person name="Gibbons J.G."/>
            <person name="Terashima K."/>
            <person name="Hibbett D.S."/>
            <person name="Grigoriev I.V."/>
        </authorList>
    </citation>
    <scope>NUCLEOTIDE SEQUENCE</scope>
    <source>
        <strain evidence="5">Sp2 HRB7682 ss15</strain>
    </source>
</reference>
<dbReference type="InterPro" id="IPR027417">
    <property type="entry name" value="P-loop_NTPase"/>
</dbReference>
<proteinExistence type="predicted"/>
<evidence type="ECO:0000256" key="2">
    <source>
        <dbReference type="PROSITE-ProRule" id="PRU00023"/>
    </source>
</evidence>
<dbReference type="PANTHER" id="PTHR10039:SF16">
    <property type="entry name" value="GPI INOSITOL-DEACYLASE"/>
    <property type="match status" value="1"/>
</dbReference>
<dbReference type="Pfam" id="PF24883">
    <property type="entry name" value="NPHP3_N"/>
    <property type="match status" value="1"/>
</dbReference>
<feature type="domain" description="GPI inositol-deacylase winged helix" evidence="3">
    <location>
        <begin position="364"/>
        <end position="438"/>
    </location>
</feature>
<dbReference type="EMBL" id="JANVFS010000065">
    <property type="protein sequence ID" value="KAJ4463856.1"/>
    <property type="molecule type" value="Genomic_DNA"/>
</dbReference>
<evidence type="ECO:0008006" key="7">
    <source>
        <dbReference type="Google" id="ProtNLM"/>
    </source>
</evidence>
<evidence type="ECO:0000259" key="4">
    <source>
        <dbReference type="Pfam" id="PF24883"/>
    </source>
</evidence>
<keyword evidence="1" id="KW-0677">Repeat</keyword>
<organism evidence="5 6">
    <name type="scientific">Lentinula lateritia</name>
    <dbReference type="NCBI Taxonomy" id="40482"/>
    <lineage>
        <taxon>Eukaryota</taxon>
        <taxon>Fungi</taxon>
        <taxon>Dikarya</taxon>
        <taxon>Basidiomycota</taxon>
        <taxon>Agaricomycotina</taxon>
        <taxon>Agaricomycetes</taxon>
        <taxon>Agaricomycetidae</taxon>
        <taxon>Agaricales</taxon>
        <taxon>Marasmiineae</taxon>
        <taxon>Omphalotaceae</taxon>
        <taxon>Lentinula</taxon>
    </lineage>
</organism>
<evidence type="ECO:0000259" key="3">
    <source>
        <dbReference type="Pfam" id="PF22939"/>
    </source>
</evidence>
<reference evidence="5" key="2">
    <citation type="journal article" date="2023" name="Proc. Natl. Acad. Sci. U.S.A.">
        <title>A global phylogenomic analysis of the shiitake genus Lentinula.</title>
        <authorList>
            <person name="Sierra-Patev S."/>
            <person name="Min B."/>
            <person name="Naranjo-Ortiz M."/>
            <person name="Looney B."/>
            <person name="Konkel Z."/>
            <person name="Slot J.C."/>
            <person name="Sakamoto Y."/>
            <person name="Steenwyk J.L."/>
            <person name="Rokas A."/>
            <person name="Carro J."/>
            <person name="Camarero S."/>
            <person name="Ferreira P."/>
            <person name="Molpeceres G."/>
            <person name="Ruiz-Duenas F.J."/>
            <person name="Serrano A."/>
            <person name="Henrissat B."/>
            <person name="Drula E."/>
            <person name="Hughes K.W."/>
            <person name="Mata J.L."/>
            <person name="Ishikawa N.K."/>
            <person name="Vargas-Isla R."/>
            <person name="Ushijima S."/>
            <person name="Smith C.A."/>
            <person name="Donoghue J."/>
            <person name="Ahrendt S."/>
            <person name="Andreopoulos W."/>
            <person name="He G."/>
            <person name="LaButti K."/>
            <person name="Lipzen A."/>
            <person name="Ng V."/>
            <person name="Riley R."/>
            <person name="Sandor L."/>
            <person name="Barry K."/>
            <person name="Martinez A.T."/>
            <person name="Xiao Y."/>
            <person name="Gibbons J.G."/>
            <person name="Terashima K."/>
            <person name="Grigoriev I.V."/>
            <person name="Hibbett D."/>
        </authorList>
    </citation>
    <scope>NUCLEOTIDE SEQUENCE</scope>
    <source>
        <strain evidence="5">Sp2 HRB7682 ss15</strain>
    </source>
</reference>
<dbReference type="Proteomes" id="UP001150238">
    <property type="component" value="Unassembled WGS sequence"/>
</dbReference>
<protein>
    <recommendedName>
        <fullName evidence="7">Ankyrin</fullName>
    </recommendedName>
</protein>
<dbReference type="AlphaFoldDB" id="A0A9W9DDJ9"/>
<dbReference type="SUPFAM" id="SSF48403">
    <property type="entry name" value="Ankyrin repeat"/>
    <property type="match status" value="1"/>
</dbReference>
<dbReference type="SMART" id="SM00248">
    <property type="entry name" value="ANK"/>
    <property type="match status" value="5"/>
</dbReference>
<dbReference type="Pfam" id="PF22939">
    <property type="entry name" value="WHD_GPIID"/>
    <property type="match status" value="1"/>
</dbReference>